<gene>
    <name evidence="7 11" type="primary">rplV</name>
    <name evidence="11" type="ORF">H5P27_10125</name>
</gene>
<comment type="caution">
    <text evidence="11">The sequence shown here is derived from an EMBL/GenBank/DDBJ whole genome shotgun (WGS) entry which is preliminary data.</text>
</comment>
<evidence type="ECO:0000256" key="8">
    <source>
        <dbReference type="RuleBase" id="RU004005"/>
    </source>
</evidence>
<dbReference type="CDD" id="cd00336">
    <property type="entry name" value="Ribosomal_L22"/>
    <property type="match status" value="1"/>
</dbReference>
<dbReference type="Gene3D" id="3.90.470.10">
    <property type="entry name" value="Ribosomal protein L22/L17"/>
    <property type="match status" value="1"/>
</dbReference>
<dbReference type="InterPro" id="IPR036394">
    <property type="entry name" value="Ribosomal_uL22_sf"/>
</dbReference>
<dbReference type="GO" id="GO:0022625">
    <property type="term" value="C:cytosolic large ribosomal subunit"/>
    <property type="evidence" value="ECO:0007669"/>
    <property type="project" value="TreeGrafter"/>
</dbReference>
<keyword evidence="5 7" id="KW-0687">Ribonucleoprotein</keyword>
<evidence type="ECO:0000256" key="7">
    <source>
        <dbReference type="HAMAP-Rule" id="MF_01331"/>
    </source>
</evidence>
<keyword evidence="4 7" id="KW-0689">Ribosomal protein</keyword>
<dbReference type="RefSeq" id="WP_185660281.1">
    <property type="nucleotide sequence ID" value="NZ_CAWPOO010000012.1"/>
</dbReference>
<dbReference type="HAMAP" id="MF_01331_B">
    <property type="entry name" value="Ribosomal_uL22_B"/>
    <property type="match status" value="1"/>
</dbReference>
<dbReference type="PANTHER" id="PTHR13501:SF8">
    <property type="entry name" value="LARGE RIBOSOMAL SUBUNIT PROTEIN UL22M"/>
    <property type="match status" value="1"/>
</dbReference>
<dbReference type="GO" id="GO:0003735">
    <property type="term" value="F:structural constituent of ribosome"/>
    <property type="evidence" value="ECO:0007669"/>
    <property type="project" value="InterPro"/>
</dbReference>
<evidence type="ECO:0000256" key="9">
    <source>
        <dbReference type="RuleBase" id="RU004006"/>
    </source>
</evidence>
<accession>A0A7X1B6B0</accession>
<reference evidence="11 12" key="1">
    <citation type="submission" date="2020-07" db="EMBL/GenBank/DDBJ databases">
        <authorList>
            <person name="Feng X."/>
        </authorList>
    </citation>
    <scope>NUCLEOTIDE SEQUENCE [LARGE SCALE GENOMIC DNA]</scope>
    <source>
        <strain evidence="11 12">JCM23202</strain>
    </source>
</reference>
<dbReference type="Proteomes" id="UP000526501">
    <property type="component" value="Unassembled WGS sequence"/>
</dbReference>
<proteinExistence type="inferred from homology"/>
<dbReference type="NCBIfam" id="TIGR01044">
    <property type="entry name" value="rplV_bact"/>
    <property type="match status" value="1"/>
</dbReference>
<dbReference type="SUPFAM" id="SSF54843">
    <property type="entry name" value="Ribosomal protein L22"/>
    <property type="match status" value="1"/>
</dbReference>
<evidence type="ECO:0000256" key="1">
    <source>
        <dbReference type="ARBA" id="ARBA00009451"/>
    </source>
</evidence>
<dbReference type="InterPro" id="IPR005727">
    <property type="entry name" value="Ribosomal_uL22_bac/chlpt-type"/>
</dbReference>
<evidence type="ECO:0000256" key="3">
    <source>
        <dbReference type="ARBA" id="ARBA00022884"/>
    </source>
</evidence>
<dbReference type="EMBL" id="JACHVC010000012">
    <property type="protein sequence ID" value="MBC2606402.1"/>
    <property type="molecule type" value="Genomic_DNA"/>
</dbReference>
<sequence>MQVQARTKYARMSPKKVIEVARAIRGKNANDALELLKFIPRKSAFLLSKTLQSAIANAENNHDLSGDSLTVELATVEQGPALKRFKAAARGGVAKRKKRMSHIRIVLSDNA</sequence>
<keyword evidence="3 7" id="KW-0694">RNA-binding</keyword>
<comment type="function">
    <text evidence="7 10">This protein binds specifically to 23S rRNA; its binding is stimulated by other ribosomal proteins, e.g., L4, L17, and L20. It is important during the early stages of 50S assembly. It makes multiple contacts with different domains of the 23S rRNA in the assembled 50S subunit and ribosome.</text>
</comment>
<dbReference type="PANTHER" id="PTHR13501">
    <property type="entry name" value="CHLOROPLAST 50S RIBOSOMAL PROTEIN L22-RELATED"/>
    <property type="match status" value="1"/>
</dbReference>
<evidence type="ECO:0000313" key="12">
    <source>
        <dbReference type="Proteomes" id="UP000526501"/>
    </source>
</evidence>
<comment type="subunit">
    <text evidence="7 9">Part of the 50S ribosomal subunit.</text>
</comment>
<keyword evidence="2 7" id="KW-0699">rRNA-binding</keyword>
<organism evidence="11 12">
    <name type="scientific">Pelagicoccus albus</name>
    <dbReference type="NCBI Taxonomy" id="415222"/>
    <lineage>
        <taxon>Bacteria</taxon>
        <taxon>Pseudomonadati</taxon>
        <taxon>Verrucomicrobiota</taxon>
        <taxon>Opitutia</taxon>
        <taxon>Puniceicoccales</taxon>
        <taxon>Pelagicoccaceae</taxon>
        <taxon>Pelagicoccus</taxon>
    </lineage>
</organism>
<evidence type="ECO:0000256" key="5">
    <source>
        <dbReference type="ARBA" id="ARBA00023274"/>
    </source>
</evidence>
<dbReference type="GO" id="GO:0019843">
    <property type="term" value="F:rRNA binding"/>
    <property type="evidence" value="ECO:0007669"/>
    <property type="project" value="UniProtKB-UniRule"/>
</dbReference>
<keyword evidence="12" id="KW-1185">Reference proteome</keyword>
<protein>
    <recommendedName>
        <fullName evidence="6 7">Large ribosomal subunit protein uL22</fullName>
    </recommendedName>
</protein>
<evidence type="ECO:0000256" key="10">
    <source>
        <dbReference type="RuleBase" id="RU004008"/>
    </source>
</evidence>
<evidence type="ECO:0000256" key="4">
    <source>
        <dbReference type="ARBA" id="ARBA00022980"/>
    </source>
</evidence>
<comment type="function">
    <text evidence="7">The globular domain of the protein is located near the polypeptide exit tunnel on the outside of the subunit, while an extended beta-hairpin is found that lines the wall of the exit tunnel in the center of the 70S ribosome.</text>
</comment>
<dbReference type="AlphaFoldDB" id="A0A7X1B6B0"/>
<dbReference type="GO" id="GO:0006412">
    <property type="term" value="P:translation"/>
    <property type="evidence" value="ECO:0007669"/>
    <property type="project" value="UniProtKB-UniRule"/>
</dbReference>
<name>A0A7X1B6B0_9BACT</name>
<comment type="similarity">
    <text evidence="1 7 8">Belongs to the universal ribosomal protein uL22 family.</text>
</comment>
<dbReference type="InterPro" id="IPR001063">
    <property type="entry name" value="Ribosomal_uL22"/>
</dbReference>
<evidence type="ECO:0000313" key="11">
    <source>
        <dbReference type="EMBL" id="MBC2606402.1"/>
    </source>
</evidence>
<evidence type="ECO:0000256" key="6">
    <source>
        <dbReference type="ARBA" id="ARBA00035207"/>
    </source>
</evidence>
<dbReference type="Pfam" id="PF00237">
    <property type="entry name" value="Ribosomal_L22"/>
    <property type="match status" value="1"/>
</dbReference>
<evidence type="ECO:0000256" key="2">
    <source>
        <dbReference type="ARBA" id="ARBA00022730"/>
    </source>
</evidence>
<dbReference type="InterPro" id="IPR047867">
    <property type="entry name" value="Ribosomal_uL22_bac/org-type"/>
</dbReference>